<proteinExistence type="predicted"/>
<feature type="compositionally biased region" description="Pro residues" evidence="1">
    <location>
        <begin position="382"/>
        <end position="392"/>
    </location>
</feature>
<evidence type="ECO:0000313" key="3">
    <source>
        <dbReference type="Proteomes" id="UP000177583"/>
    </source>
</evidence>
<dbReference type="EMBL" id="MFNF01000001">
    <property type="protein sequence ID" value="OGH04914.1"/>
    <property type="molecule type" value="Genomic_DNA"/>
</dbReference>
<name>A0A1F6H3M6_9PROT</name>
<dbReference type="AlphaFoldDB" id="A0A1F6H3M6"/>
<comment type="caution">
    <text evidence="2">The sequence shown here is derived from an EMBL/GenBank/DDBJ whole genome shotgun (WGS) entry which is preliminary data.</text>
</comment>
<protein>
    <submittedName>
        <fullName evidence="2">Uncharacterized protein</fullName>
    </submittedName>
</protein>
<evidence type="ECO:0000256" key="1">
    <source>
        <dbReference type="SAM" id="MobiDB-lite"/>
    </source>
</evidence>
<feature type="region of interest" description="Disordered" evidence="1">
    <location>
        <begin position="380"/>
        <end position="409"/>
    </location>
</feature>
<reference evidence="2 3" key="1">
    <citation type="journal article" date="2016" name="Nat. Commun.">
        <title>Thousands of microbial genomes shed light on interconnected biogeochemical processes in an aquifer system.</title>
        <authorList>
            <person name="Anantharaman K."/>
            <person name="Brown C.T."/>
            <person name="Hug L.A."/>
            <person name="Sharon I."/>
            <person name="Castelle C.J."/>
            <person name="Probst A.J."/>
            <person name="Thomas B.C."/>
            <person name="Singh A."/>
            <person name="Wilkins M.J."/>
            <person name="Karaoz U."/>
            <person name="Brodie E.L."/>
            <person name="Williams K.H."/>
            <person name="Hubbard S.S."/>
            <person name="Banfield J.F."/>
        </authorList>
    </citation>
    <scope>NUCLEOTIDE SEQUENCE [LARGE SCALE GENOMIC DNA]</scope>
</reference>
<dbReference type="Proteomes" id="UP000177583">
    <property type="component" value="Unassembled WGS sequence"/>
</dbReference>
<organism evidence="2 3">
    <name type="scientific">Candidatus Lambdaproteobacteria bacterium RIFOXYD2_FULL_56_26</name>
    <dbReference type="NCBI Taxonomy" id="1817773"/>
    <lineage>
        <taxon>Bacteria</taxon>
        <taxon>Pseudomonadati</taxon>
        <taxon>Pseudomonadota</taxon>
        <taxon>Candidatus Lambdaproteobacteria</taxon>
    </lineage>
</organism>
<gene>
    <name evidence="2" type="ORF">A2557_08030</name>
</gene>
<accession>A0A1F6H3M6</accession>
<sequence>MSNEKRVIDLIYITPPKSVEELVADYRQKMDIWGKKLKDLQTYYFEQHADSAGPDVQEVLAMRNFLGKFLKHRIDWILEKTEDPKLRRRYLQVLPPFHQKGAIKTLLFHFFQLKESEDKKNVLYNAATDIEKEVRILWDIYKLRKTIESITVLQKALEDPNPFPSLFSVPTRIQRLEELKTVFKLMFQMCIQPQFQKDLYNNLSPSHISPEAILARQEQGVSLVYPHVIRKFDYRNHFFFVYFYSGMKAKIGGEVKDFRFNYLDFEIIKQEFLTFWLNKRLEGNDKKMEIYARYKLGDKTLAELIAENPADEIEILQQLPYEIFNDLTAQVNEEVAPEFKTEVETFSENHGEFAEVRRQFDRAKKVATLSILKIKELLSSPAPAPEPPPEAPKPVAAKPAPAPPAAPITKPEPRFELVKVKKTEIDFPYLVKAIAEFSKRINVLRAKMGAQAYQDYTKRMTKFLSNTTESAMIQRRTPKHEWVLPYVVKEFLGNDLVQEHLVIVGAEVKAKGLGMGYSANAGQNAYQFSCFFVYGVANPDGVLGTPVEQRQVRGKNFNEYSPAELAVRERFLRFFDLIDKPSA</sequence>
<evidence type="ECO:0000313" key="2">
    <source>
        <dbReference type="EMBL" id="OGH04914.1"/>
    </source>
</evidence>